<organism evidence="7 8">
    <name type="scientific">Mangrovimicrobium sediminis</name>
    <dbReference type="NCBI Taxonomy" id="2562682"/>
    <lineage>
        <taxon>Bacteria</taxon>
        <taxon>Pseudomonadati</taxon>
        <taxon>Pseudomonadota</taxon>
        <taxon>Gammaproteobacteria</taxon>
        <taxon>Cellvibrionales</taxon>
        <taxon>Halieaceae</taxon>
        <taxon>Mangrovimicrobium</taxon>
    </lineage>
</organism>
<evidence type="ECO:0000256" key="4">
    <source>
        <dbReference type="ARBA" id="ARBA00022827"/>
    </source>
</evidence>
<keyword evidence="8" id="KW-1185">Reference proteome</keyword>
<comment type="caution">
    <text evidence="7">The sequence shown here is derived from an EMBL/GenBank/DDBJ whole genome shotgun (WGS) entry which is preliminary data.</text>
</comment>
<dbReference type="InterPro" id="IPR016171">
    <property type="entry name" value="Vanillyl_alc_oxidase_C-sub2"/>
</dbReference>
<keyword evidence="5" id="KW-0560">Oxidoreductase</keyword>
<dbReference type="GO" id="GO:0016491">
    <property type="term" value="F:oxidoreductase activity"/>
    <property type="evidence" value="ECO:0007669"/>
    <property type="project" value="UniProtKB-KW"/>
</dbReference>
<evidence type="ECO:0000313" key="8">
    <source>
        <dbReference type="Proteomes" id="UP000298050"/>
    </source>
</evidence>
<evidence type="ECO:0000313" key="7">
    <source>
        <dbReference type="EMBL" id="TGD70559.1"/>
    </source>
</evidence>
<comment type="cofactor">
    <cofactor evidence="1">
        <name>FAD</name>
        <dbReference type="ChEBI" id="CHEBI:57692"/>
    </cofactor>
</comment>
<evidence type="ECO:0000259" key="6">
    <source>
        <dbReference type="Pfam" id="PF02913"/>
    </source>
</evidence>
<dbReference type="InterPro" id="IPR004113">
    <property type="entry name" value="FAD-bd_oxidored_4_C"/>
</dbReference>
<feature type="non-terminal residue" evidence="7">
    <location>
        <position position="210"/>
    </location>
</feature>
<protein>
    <recommendedName>
        <fullName evidence="6">FAD-binding oxidoreductase/transferase type 4 C-terminal domain-containing protein</fullName>
    </recommendedName>
</protein>
<dbReference type="InterPro" id="IPR051264">
    <property type="entry name" value="FAD-oxidored/transferase_4"/>
</dbReference>
<proteinExistence type="inferred from homology"/>
<dbReference type="PANTHER" id="PTHR43716:SF1">
    <property type="entry name" value="D-2-HYDROXYGLUTARATE DEHYDROGENASE, MITOCHONDRIAL"/>
    <property type="match status" value="1"/>
</dbReference>
<evidence type="ECO:0000256" key="2">
    <source>
        <dbReference type="ARBA" id="ARBA00008000"/>
    </source>
</evidence>
<dbReference type="SUPFAM" id="SSF55103">
    <property type="entry name" value="FAD-linked oxidases, C-terminal domain"/>
    <property type="match status" value="1"/>
</dbReference>
<dbReference type="AlphaFoldDB" id="A0A4Z0LTI9"/>
<comment type="similarity">
    <text evidence="2">Belongs to the FAD-binding oxidoreductase/transferase type 4 family.</text>
</comment>
<dbReference type="Proteomes" id="UP000298050">
    <property type="component" value="Unassembled WGS sequence"/>
</dbReference>
<accession>A0A4Z0LTI9</accession>
<dbReference type="PANTHER" id="PTHR43716">
    <property type="entry name" value="D-2-HYDROXYGLUTARATE DEHYDROGENASE, MITOCHONDRIAL"/>
    <property type="match status" value="1"/>
</dbReference>
<gene>
    <name evidence="7" type="ORF">E4634_20985</name>
</gene>
<dbReference type="Pfam" id="PF02913">
    <property type="entry name" value="FAD-oxidase_C"/>
    <property type="match status" value="1"/>
</dbReference>
<sequence length="210" mass="22267">MGSQEDDIARAIDECVYRAVREVGGSISAEHGIGVSRAPYIGWTRSAEELQLMRTLKRALDPANLLNPGKIARLQGVQAAVGGGVVTQWQARGGHVQGVQRGAAEGGLGRVAYRQRHDAREAAIRPVTAQRAGGHRRQPVVARRVHGGTVHVALVVAQAQELASILQFAAGGIQLPGHYRAGRRVRGVQRAPVGADGEAVGDVDPLDHRC</sequence>
<keyword evidence="4" id="KW-0274">FAD</keyword>
<dbReference type="FunFam" id="1.10.45.10:FF:000001">
    <property type="entry name" value="D-lactate dehydrogenase mitochondrial"/>
    <property type="match status" value="1"/>
</dbReference>
<dbReference type="GO" id="GO:0022904">
    <property type="term" value="P:respiratory electron transport chain"/>
    <property type="evidence" value="ECO:0007669"/>
    <property type="project" value="TreeGrafter"/>
</dbReference>
<dbReference type="EMBL" id="SRLE01000030">
    <property type="protein sequence ID" value="TGD70559.1"/>
    <property type="molecule type" value="Genomic_DNA"/>
</dbReference>
<keyword evidence="3" id="KW-0285">Flavoprotein</keyword>
<dbReference type="Gene3D" id="1.10.45.10">
    <property type="entry name" value="Vanillyl-alcohol Oxidase, Chain A, domain 4"/>
    <property type="match status" value="1"/>
</dbReference>
<reference evidence="7 8" key="1">
    <citation type="submission" date="2019-04" db="EMBL/GenBank/DDBJ databases">
        <title>Taxonomy of novel Haliea sp. from mangrove soil of West Coast of India.</title>
        <authorList>
            <person name="Verma A."/>
            <person name="Kumar P."/>
            <person name="Krishnamurthi S."/>
        </authorList>
    </citation>
    <scope>NUCLEOTIDE SEQUENCE [LARGE SCALE GENOMIC DNA]</scope>
    <source>
        <strain evidence="7 8">SAOS-164</strain>
    </source>
</reference>
<evidence type="ECO:0000256" key="3">
    <source>
        <dbReference type="ARBA" id="ARBA00022630"/>
    </source>
</evidence>
<dbReference type="InterPro" id="IPR016164">
    <property type="entry name" value="FAD-linked_Oxase-like_C"/>
</dbReference>
<evidence type="ECO:0000256" key="5">
    <source>
        <dbReference type="ARBA" id="ARBA00023002"/>
    </source>
</evidence>
<name>A0A4Z0LTI9_9GAMM</name>
<feature type="domain" description="FAD-binding oxidoreductase/transferase type 4 C-terminal" evidence="6">
    <location>
        <begin position="5"/>
        <end position="71"/>
    </location>
</feature>
<dbReference type="GO" id="GO:0050660">
    <property type="term" value="F:flavin adenine dinucleotide binding"/>
    <property type="evidence" value="ECO:0007669"/>
    <property type="project" value="InterPro"/>
</dbReference>
<evidence type="ECO:0000256" key="1">
    <source>
        <dbReference type="ARBA" id="ARBA00001974"/>
    </source>
</evidence>